<comment type="caution">
    <text evidence="2">The sequence shown here is derived from an EMBL/GenBank/DDBJ whole genome shotgun (WGS) entry which is preliminary data.</text>
</comment>
<evidence type="ECO:0000313" key="2">
    <source>
        <dbReference type="EMBL" id="KJE24228.1"/>
    </source>
</evidence>
<evidence type="ECO:0000313" key="3">
    <source>
        <dbReference type="Proteomes" id="UP000032545"/>
    </source>
</evidence>
<feature type="compositionally biased region" description="Basic residues" evidence="1">
    <location>
        <begin position="7"/>
        <end position="16"/>
    </location>
</feature>
<dbReference type="Gene3D" id="2.30.30.140">
    <property type="match status" value="1"/>
</dbReference>
<dbReference type="EMBL" id="JYFN01000007">
    <property type="protein sequence ID" value="KJE24228.1"/>
    <property type="molecule type" value="Genomic_DNA"/>
</dbReference>
<gene>
    <name evidence="2" type="ORF">FF36_01303</name>
</gene>
<reference evidence="3" key="1">
    <citation type="submission" date="2015-02" db="EMBL/GenBank/DDBJ databases">
        <title>Draft Genome of Frankia sp. CpI1-S.</title>
        <authorList>
            <person name="Oshone R.T."/>
            <person name="Ngom M."/>
            <person name="Ghodhbane-Gtari F."/>
            <person name="Gtari M."/>
            <person name="Morris K."/>
            <person name="Thomas K."/>
            <person name="Sen A."/>
            <person name="Tisa L.S."/>
        </authorList>
    </citation>
    <scope>NUCLEOTIDE SEQUENCE [LARGE SCALE GENOMIC DNA]</scope>
    <source>
        <strain evidence="3">CpI1-S</strain>
    </source>
</reference>
<organism evidence="2 3">
    <name type="scientific">Frankia torreyi</name>
    <dbReference type="NCBI Taxonomy" id="1856"/>
    <lineage>
        <taxon>Bacteria</taxon>
        <taxon>Bacillati</taxon>
        <taxon>Actinomycetota</taxon>
        <taxon>Actinomycetes</taxon>
        <taxon>Frankiales</taxon>
        <taxon>Frankiaceae</taxon>
        <taxon>Frankia</taxon>
    </lineage>
</organism>
<dbReference type="SUPFAM" id="SSF159127">
    <property type="entry name" value="HupF/HypC-like"/>
    <property type="match status" value="1"/>
</dbReference>
<dbReference type="AlphaFoldDB" id="A0A0D8BJ15"/>
<accession>A0A0D8BJ15</accession>
<evidence type="ECO:0000256" key="1">
    <source>
        <dbReference type="SAM" id="MobiDB-lite"/>
    </source>
</evidence>
<name>A0A0D8BJ15_9ACTN</name>
<sequence length="140" mass="14166" precursor="true">MNEQVRRASRPPRRRRDTPGPAVASGTAVASSTAVASPERRTPRVTDAGDEAACTGAERLSTWEAAQAAAHPGPEAPVCGAAGQLAGPEETIEAEIVRCLPGGVALVRTAAGTEEIGLALVRARAGDAVLVHAGEAISVL</sequence>
<dbReference type="PATRIC" id="fig|1502723.3.peg.5529"/>
<reference evidence="2 3" key="2">
    <citation type="journal article" date="2016" name="Genome Announc.">
        <title>Permanent Draft Genome Sequences for Two Variants of Frankia sp. Strain CpI1, the First Frankia Strain Isolated from Root Nodules of Comptonia peregrina.</title>
        <authorList>
            <person name="Oshone R."/>
            <person name="Hurst S.G.IV."/>
            <person name="Abebe-Akele F."/>
            <person name="Simpson S."/>
            <person name="Morris K."/>
            <person name="Thomas W.K."/>
            <person name="Tisa L.S."/>
        </authorList>
    </citation>
    <scope>NUCLEOTIDE SEQUENCE [LARGE SCALE GENOMIC DNA]</scope>
    <source>
        <strain evidence="3">CpI1-S</strain>
    </source>
</reference>
<proteinExistence type="predicted"/>
<feature type="compositionally biased region" description="Low complexity" evidence="1">
    <location>
        <begin position="19"/>
        <end position="37"/>
    </location>
</feature>
<protein>
    <submittedName>
        <fullName evidence="2">HupF/HypC family protein</fullName>
    </submittedName>
</protein>
<feature type="region of interest" description="Disordered" evidence="1">
    <location>
        <begin position="1"/>
        <end position="51"/>
    </location>
</feature>
<keyword evidence="3" id="KW-1185">Reference proteome</keyword>
<dbReference type="Proteomes" id="UP000032545">
    <property type="component" value="Unassembled WGS sequence"/>
</dbReference>